<protein>
    <recommendedName>
        <fullName evidence="3">PAAR domain-containing protein</fullName>
    </recommendedName>
</protein>
<accession>A0ABN9ITE8</accession>
<name>A0ABN9ITE8_9RALS</name>
<dbReference type="Pfam" id="PF05488">
    <property type="entry name" value="PAAR_motif"/>
    <property type="match status" value="1"/>
</dbReference>
<dbReference type="CDD" id="cd14744">
    <property type="entry name" value="PAAR_CT_2"/>
    <property type="match status" value="1"/>
</dbReference>
<reference evidence="1 2" key="1">
    <citation type="submission" date="2023-07" db="EMBL/GenBank/DDBJ databases">
        <authorList>
            <person name="Peeters C."/>
        </authorList>
    </citation>
    <scope>NUCLEOTIDE SEQUENCE [LARGE SCALE GENOMIC DNA]</scope>
    <source>
        <strain evidence="1 2">LMG 7141</strain>
    </source>
</reference>
<evidence type="ECO:0008006" key="3">
    <source>
        <dbReference type="Google" id="ProtNLM"/>
    </source>
</evidence>
<dbReference type="Proteomes" id="UP001189616">
    <property type="component" value="Unassembled WGS sequence"/>
</dbReference>
<proteinExistence type="predicted"/>
<keyword evidence="2" id="KW-1185">Reference proteome</keyword>
<sequence length="108" mass="11374">MTRYYQSVASENDDKNPERYVSAEIIRVGDPTDHGGVVLDGIPGTDLYGLPMAGRGNMVMCPKCGGPFPIIEGADNYEVNGVKVALRGMKTACGAVLIAGDPRTQVSG</sequence>
<evidence type="ECO:0000313" key="2">
    <source>
        <dbReference type="Proteomes" id="UP001189616"/>
    </source>
</evidence>
<comment type="caution">
    <text evidence="1">The sequence shown here is derived from an EMBL/GenBank/DDBJ whole genome shotgun (WGS) entry which is preliminary data.</text>
</comment>
<evidence type="ECO:0000313" key="1">
    <source>
        <dbReference type="EMBL" id="CAJ0789390.1"/>
    </source>
</evidence>
<gene>
    <name evidence="1" type="ORF">LMG7141_02220</name>
</gene>
<dbReference type="EMBL" id="CATYWO010000002">
    <property type="protein sequence ID" value="CAJ0789390.1"/>
    <property type="molecule type" value="Genomic_DNA"/>
</dbReference>
<dbReference type="Gene3D" id="2.60.200.60">
    <property type="match status" value="1"/>
</dbReference>
<organism evidence="1 2">
    <name type="scientific">Ralstonia condita</name>
    <dbReference type="NCBI Taxonomy" id="3058600"/>
    <lineage>
        <taxon>Bacteria</taxon>
        <taxon>Pseudomonadati</taxon>
        <taxon>Pseudomonadota</taxon>
        <taxon>Betaproteobacteria</taxon>
        <taxon>Burkholderiales</taxon>
        <taxon>Burkholderiaceae</taxon>
        <taxon>Ralstonia</taxon>
    </lineage>
</organism>
<dbReference type="InterPro" id="IPR008727">
    <property type="entry name" value="PAAR_motif"/>
</dbReference>